<protein>
    <recommendedName>
        <fullName evidence="10">Transcriptional repressor</fullName>
    </recommendedName>
</protein>
<reference evidence="8 9" key="1">
    <citation type="submission" date="2018-06" db="EMBL/GenBank/DDBJ databases">
        <title>The draft genome sequence of Crocinitomix sp. SM1701.</title>
        <authorList>
            <person name="Zhang X."/>
        </authorList>
    </citation>
    <scope>NUCLEOTIDE SEQUENCE [LARGE SCALE GENOMIC DNA]</scope>
    <source>
        <strain evidence="8 9">SM1701</strain>
    </source>
</reference>
<dbReference type="PANTHER" id="PTHR33202">
    <property type="entry name" value="ZINC UPTAKE REGULATION PROTEIN"/>
    <property type="match status" value="1"/>
</dbReference>
<dbReference type="InterPro" id="IPR036388">
    <property type="entry name" value="WH-like_DNA-bd_sf"/>
</dbReference>
<sequence length="139" mass="16094">MENLLTKKNIRVTDFRTSVLEIFLKYKNAISITVIEENLEKYDRITLYRTIKTFLKKGLIHEINVAGESTKLALCGQECMPDNHQHNHLHFHCNQCLNVYCLPIPDPHKVELKNFKIDEYEIIASGTCNNCLNQTNLSS</sequence>
<dbReference type="AlphaFoldDB" id="A0A2W1NIP0"/>
<dbReference type="GO" id="GO:1900376">
    <property type="term" value="P:regulation of secondary metabolite biosynthetic process"/>
    <property type="evidence" value="ECO:0007669"/>
    <property type="project" value="TreeGrafter"/>
</dbReference>
<organism evidence="8 9">
    <name type="scientific">Putridiphycobacter roseus</name>
    <dbReference type="NCBI Taxonomy" id="2219161"/>
    <lineage>
        <taxon>Bacteria</taxon>
        <taxon>Pseudomonadati</taxon>
        <taxon>Bacteroidota</taxon>
        <taxon>Flavobacteriia</taxon>
        <taxon>Flavobacteriales</taxon>
        <taxon>Crocinitomicaceae</taxon>
        <taxon>Putridiphycobacter</taxon>
    </lineage>
</organism>
<comment type="caution">
    <text evidence="8">The sequence shown here is derived from an EMBL/GenBank/DDBJ whole genome shotgun (WGS) entry which is preliminary data.</text>
</comment>
<feature type="binding site" evidence="7">
    <location>
        <position position="131"/>
    </location>
    <ligand>
        <name>Zn(2+)</name>
        <dbReference type="ChEBI" id="CHEBI:29105"/>
    </ligand>
</feature>
<evidence type="ECO:0000256" key="3">
    <source>
        <dbReference type="ARBA" id="ARBA00022833"/>
    </source>
</evidence>
<feature type="binding site" evidence="7">
    <location>
        <position position="93"/>
    </location>
    <ligand>
        <name>Zn(2+)</name>
        <dbReference type="ChEBI" id="CHEBI:29105"/>
    </ligand>
</feature>
<evidence type="ECO:0000256" key="2">
    <source>
        <dbReference type="ARBA" id="ARBA00022491"/>
    </source>
</evidence>
<feature type="binding site" evidence="7">
    <location>
        <position position="128"/>
    </location>
    <ligand>
        <name>Zn(2+)</name>
        <dbReference type="ChEBI" id="CHEBI:29105"/>
    </ligand>
</feature>
<dbReference type="InterPro" id="IPR002481">
    <property type="entry name" value="FUR"/>
</dbReference>
<dbReference type="GO" id="GO:0008270">
    <property type="term" value="F:zinc ion binding"/>
    <property type="evidence" value="ECO:0007669"/>
    <property type="project" value="TreeGrafter"/>
</dbReference>
<dbReference type="EMBL" id="QKSB01000002">
    <property type="protein sequence ID" value="PZE17816.1"/>
    <property type="molecule type" value="Genomic_DNA"/>
</dbReference>
<dbReference type="OrthoDB" id="594893at2"/>
<keyword evidence="4" id="KW-0805">Transcription regulation</keyword>
<dbReference type="GO" id="GO:0000976">
    <property type="term" value="F:transcription cis-regulatory region binding"/>
    <property type="evidence" value="ECO:0007669"/>
    <property type="project" value="TreeGrafter"/>
</dbReference>
<dbReference type="PANTHER" id="PTHR33202:SF22">
    <property type="entry name" value="HYDROGEN PEROXIDE SENSITIVE REPRESSOR"/>
    <property type="match status" value="1"/>
</dbReference>
<accession>A0A2W1NIP0</accession>
<evidence type="ECO:0000256" key="5">
    <source>
        <dbReference type="ARBA" id="ARBA00023125"/>
    </source>
</evidence>
<dbReference type="Gene3D" id="3.30.1490.190">
    <property type="match status" value="1"/>
</dbReference>
<dbReference type="GO" id="GO:0045892">
    <property type="term" value="P:negative regulation of DNA-templated transcription"/>
    <property type="evidence" value="ECO:0007669"/>
    <property type="project" value="TreeGrafter"/>
</dbReference>
<keyword evidence="3 7" id="KW-0862">Zinc</keyword>
<evidence type="ECO:0000313" key="8">
    <source>
        <dbReference type="EMBL" id="PZE17816.1"/>
    </source>
</evidence>
<dbReference type="Gene3D" id="1.10.10.10">
    <property type="entry name" value="Winged helix-like DNA-binding domain superfamily/Winged helix DNA-binding domain"/>
    <property type="match status" value="1"/>
</dbReference>
<gene>
    <name evidence="8" type="ORF">DNU06_04135</name>
</gene>
<keyword evidence="2" id="KW-0678">Repressor</keyword>
<dbReference type="Pfam" id="PF01475">
    <property type="entry name" value="FUR"/>
    <property type="match status" value="1"/>
</dbReference>
<dbReference type="Proteomes" id="UP000249248">
    <property type="component" value="Unassembled WGS sequence"/>
</dbReference>
<dbReference type="InterPro" id="IPR036390">
    <property type="entry name" value="WH_DNA-bd_sf"/>
</dbReference>
<dbReference type="InterPro" id="IPR043135">
    <property type="entry name" value="Fur_C"/>
</dbReference>
<comment type="similarity">
    <text evidence="1">Belongs to the Fur family.</text>
</comment>
<dbReference type="RefSeq" id="WP_111061967.1">
    <property type="nucleotide sequence ID" value="NZ_JBHUCU010000002.1"/>
</dbReference>
<feature type="binding site" evidence="7">
    <location>
        <position position="96"/>
    </location>
    <ligand>
        <name>Zn(2+)</name>
        <dbReference type="ChEBI" id="CHEBI:29105"/>
    </ligand>
</feature>
<keyword evidence="6" id="KW-0804">Transcription</keyword>
<keyword evidence="9" id="KW-1185">Reference proteome</keyword>
<proteinExistence type="inferred from homology"/>
<keyword evidence="7" id="KW-0479">Metal-binding</keyword>
<evidence type="ECO:0000256" key="7">
    <source>
        <dbReference type="PIRSR" id="PIRSR602481-1"/>
    </source>
</evidence>
<dbReference type="SUPFAM" id="SSF46785">
    <property type="entry name" value="Winged helix' DNA-binding domain"/>
    <property type="match status" value="1"/>
</dbReference>
<evidence type="ECO:0008006" key="10">
    <source>
        <dbReference type="Google" id="ProtNLM"/>
    </source>
</evidence>
<dbReference type="GO" id="GO:0003700">
    <property type="term" value="F:DNA-binding transcription factor activity"/>
    <property type="evidence" value="ECO:0007669"/>
    <property type="project" value="InterPro"/>
</dbReference>
<evidence type="ECO:0000256" key="4">
    <source>
        <dbReference type="ARBA" id="ARBA00023015"/>
    </source>
</evidence>
<keyword evidence="5" id="KW-0238">DNA-binding</keyword>
<evidence type="ECO:0000313" key="9">
    <source>
        <dbReference type="Proteomes" id="UP000249248"/>
    </source>
</evidence>
<evidence type="ECO:0000256" key="6">
    <source>
        <dbReference type="ARBA" id="ARBA00023163"/>
    </source>
</evidence>
<comment type="cofactor">
    <cofactor evidence="7">
        <name>Zn(2+)</name>
        <dbReference type="ChEBI" id="CHEBI:29105"/>
    </cofactor>
    <text evidence="7">Binds 1 zinc ion per subunit.</text>
</comment>
<name>A0A2W1NIP0_9FLAO</name>
<evidence type="ECO:0000256" key="1">
    <source>
        <dbReference type="ARBA" id="ARBA00007957"/>
    </source>
</evidence>